<dbReference type="Proteomes" id="UP001222027">
    <property type="component" value="Unassembled WGS sequence"/>
</dbReference>
<evidence type="ECO:0000256" key="7">
    <source>
        <dbReference type="SAM" id="Phobius"/>
    </source>
</evidence>
<name>A0AAV8PBD7_ENSVE</name>
<sequence>MAANKFATVLHRNGNKMAVVLAYAVLEWTLILLLLLNGLFAYLIARFANFFGLKPPCVFCSRVDHLFEHRADGRGRRQRGACRDLLCDDHAAEVAGMGYCARHQRLAEAGEMCEDCCPSSSRPVEAAVLSWKKRSEEGAKDLRCSCCDVVIESGFYSPYLFFKPCWDVSENDQKGNSVEEIPVVDRKEGFEEDAIFGRERVKKWELVPPDPSDRCPEKEDKEDEEKVGRKEATCAADSERAAEEQEDEEAFIHFSDVCCLVDDPSFEVLTRRLGNICDDDEERLVPVQLIDSATMTMSPASFVLSNQRQEELGLVGGEKDGRVADIVSIIAEERKAVGFAAERTDAMALDIESITEKIGLDSATKMAYIVEVNPLGNVGAVQEAKVLDVGCVMEEVKPLASAAGSDDIFGENCSVDVAADQHADDVDIRSMATEVSAEEAADIIKDNSSDVHEAQECAMTVDERSISEEKAFPSSKRRADSIEESSSETDGAQQLTISGEEKALASPEERADTIVENFSVMNEAQQCEITLDIGSVSEDEKIPLSRMEGDDILKRNSICIHASSDRQTIAPQATSVRSLEDDVVQVESLRSMDDLPETKGSEICDQENSDHAHPLEAILLSERSKDQPSESYNEMSTIDQEILVTETESMVVTAAQRPDHVAVFADNNEIEEDRVPETPTYIDGIHGLIKSFFLGRRESGTESLDGSAASEFEGCDTLTVDQLRAALKAEQKALSALYTELEEERSASAIAANQTMAMITRLQQEKAAMQMEALQYQRMMEEQSDYDQEALQLLNELMMKREKEKQDLQKELEVYRKKVLQYEAKERRQTTKHKVNGIAGTSSGSSSAEDSDDLSFGIHEGNGFAYDTDEKNQNILVDDVLSSGANQGTATHIVALRESLDDFEEERLSILEQLKALESKLLTLDDEDSHDLDAIEHIMDENGHVSNGNSGPSGDDLHEDANGLSIDPEACRNLHGEQRSLGCNGKKLLPLFDAMSEENEAAVDASTKTNSNLAEKHKKHAIVEELDNVHERLHALEGDREFIKHCIGSLKKGDKGIRLLQEILEHLRDLRSVELRARNSCNALVSLMA</sequence>
<feature type="compositionally biased region" description="Basic and acidic residues" evidence="6">
    <location>
        <begin position="454"/>
        <end position="481"/>
    </location>
</feature>
<keyword evidence="3 7" id="KW-1133">Transmembrane helix</keyword>
<evidence type="ECO:0000256" key="3">
    <source>
        <dbReference type="ARBA" id="ARBA00022989"/>
    </source>
</evidence>
<keyword evidence="2 7" id="KW-0812">Transmembrane</keyword>
<organism evidence="9 10">
    <name type="scientific">Ensete ventricosum</name>
    <name type="common">Abyssinian banana</name>
    <name type="synonym">Musa ensete</name>
    <dbReference type="NCBI Taxonomy" id="4639"/>
    <lineage>
        <taxon>Eukaryota</taxon>
        <taxon>Viridiplantae</taxon>
        <taxon>Streptophyta</taxon>
        <taxon>Embryophyta</taxon>
        <taxon>Tracheophyta</taxon>
        <taxon>Spermatophyta</taxon>
        <taxon>Magnoliopsida</taxon>
        <taxon>Liliopsida</taxon>
        <taxon>Zingiberales</taxon>
        <taxon>Musaceae</taxon>
        <taxon>Ensete</taxon>
    </lineage>
</organism>
<reference evidence="9 10" key="1">
    <citation type="submission" date="2022-12" db="EMBL/GenBank/DDBJ databases">
        <title>Chromosome-scale assembly of the Ensete ventricosum genome.</title>
        <authorList>
            <person name="Dussert Y."/>
            <person name="Stocks J."/>
            <person name="Wendawek A."/>
            <person name="Woldeyes F."/>
            <person name="Nichols R.A."/>
            <person name="Borrell J.S."/>
        </authorList>
    </citation>
    <scope>NUCLEOTIDE SEQUENCE [LARGE SCALE GENOMIC DNA]</scope>
    <source>
        <strain evidence="10">cv. Maze</strain>
        <tissue evidence="9">Seeds</tissue>
    </source>
</reference>
<dbReference type="GO" id="GO:0080115">
    <property type="term" value="F:myosin XI tail binding"/>
    <property type="evidence" value="ECO:0007669"/>
    <property type="project" value="UniProtKB-ARBA"/>
</dbReference>
<feature type="compositionally biased region" description="Basic and acidic residues" evidence="6">
    <location>
        <begin position="499"/>
        <end position="509"/>
    </location>
</feature>
<feature type="region of interest" description="Disordered" evidence="6">
    <location>
        <begin position="454"/>
        <end position="509"/>
    </location>
</feature>
<dbReference type="AlphaFoldDB" id="A0AAV8PBD7"/>
<dbReference type="InterPro" id="IPR007656">
    <property type="entry name" value="GTD-bd"/>
</dbReference>
<dbReference type="GO" id="GO:0016020">
    <property type="term" value="C:membrane"/>
    <property type="evidence" value="ECO:0007669"/>
    <property type="project" value="UniProtKB-SubCell"/>
</dbReference>
<evidence type="ECO:0000256" key="6">
    <source>
        <dbReference type="SAM" id="MobiDB-lite"/>
    </source>
</evidence>
<feature type="coiled-coil region" evidence="5">
    <location>
        <begin position="893"/>
        <end position="920"/>
    </location>
</feature>
<dbReference type="EMBL" id="JAQQAF010000006">
    <property type="protein sequence ID" value="KAJ8475936.1"/>
    <property type="molecule type" value="Genomic_DNA"/>
</dbReference>
<keyword evidence="10" id="KW-1185">Reference proteome</keyword>
<evidence type="ECO:0000313" key="9">
    <source>
        <dbReference type="EMBL" id="KAJ8475936.1"/>
    </source>
</evidence>
<comment type="subcellular location">
    <subcellularLocation>
        <location evidence="1">Membrane</location>
        <topology evidence="1">Single-pass membrane protein</topology>
    </subcellularLocation>
</comment>
<protein>
    <recommendedName>
        <fullName evidence="8">GTD-binding domain-containing protein</fullName>
    </recommendedName>
</protein>
<feature type="region of interest" description="Disordered" evidence="6">
    <location>
        <begin position="830"/>
        <end position="854"/>
    </location>
</feature>
<evidence type="ECO:0000256" key="5">
    <source>
        <dbReference type="SAM" id="Coils"/>
    </source>
</evidence>
<dbReference type="PANTHER" id="PTHR31448">
    <property type="entry name" value="MYOSIN-BINDING PROTEIN 2"/>
    <property type="match status" value="1"/>
</dbReference>
<evidence type="ECO:0000313" key="10">
    <source>
        <dbReference type="Proteomes" id="UP001222027"/>
    </source>
</evidence>
<dbReference type="InterPro" id="IPR039306">
    <property type="entry name" value="MYOB"/>
</dbReference>
<feature type="region of interest" description="Disordered" evidence="6">
    <location>
        <begin position="207"/>
        <end position="246"/>
    </location>
</feature>
<feature type="domain" description="GTD-binding" evidence="8">
    <location>
        <begin position="718"/>
        <end position="816"/>
    </location>
</feature>
<dbReference type="PANTHER" id="PTHR31448:SF3">
    <property type="entry name" value="MYOSIN-BINDING PROTEIN 2"/>
    <property type="match status" value="1"/>
</dbReference>
<keyword evidence="5" id="KW-0175">Coiled coil</keyword>
<keyword evidence="4 7" id="KW-0472">Membrane</keyword>
<accession>A0AAV8PBD7</accession>
<evidence type="ECO:0000256" key="4">
    <source>
        <dbReference type="ARBA" id="ARBA00023136"/>
    </source>
</evidence>
<feature type="transmembrane region" description="Helical" evidence="7">
    <location>
        <begin position="20"/>
        <end position="45"/>
    </location>
</feature>
<dbReference type="PROSITE" id="PS51775">
    <property type="entry name" value="GTD_BINDING"/>
    <property type="match status" value="1"/>
</dbReference>
<comment type="caution">
    <text evidence="9">The sequence shown here is derived from an EMBL/GenBank/DDBJ whole genome shotgun (WGS) entry which is preliminary data.</text>
</comment>
<feature type="compositionally biased region" description="Polar residues" evidence="6">
    <location>
        <begin position="488"/>
        <end position="497"/>
    </location>
</feature>
<feature type="coiled-coil region" evidence="5">
    <location>
        <begin position="720"/>
        <end position="825"/>
    </location>
</feature>
<feature type="compositionally biased region" description="Basic and acidic residues" evidence="6">
    <location>
        <begin position="207"/>
        <end position="243"/>
    </location>
</feature>
<dbReference type="Pfam" id="PF04576">
    <property type="entry name" value="Zein-binding"/>
    <property type="match status" value="1"/>
</dbReference>
<evidence type="ECO:0000256" key="1">
    <source>
        <dbReference type="ARBA" id="ARBA00004167"/>
    </source>
</evidence>
<evidence type="ECO:0000256" key="2">
    <source>
        <dbReference type="ARBA" id="ARBA00022692"/>
    </source>
</evidence>
<proteinExistence type="predicted"/>
<gene>
    <name evidence="9" type="ORF">OPV22_019663</name>
</gene>
<evidence type="ECO:0000259" key="8">
    <source>
        <dbReference type="PROSITE" id="PS51775"/>
    </source>
</evidence>